<evidence type="ECO:0000313" key="3">
    <source>
        <dbReference type="Proteomes" id="UP001374803"/>
    </source>
</evidence>
<dbReference type="RefSeq" id="WP_394835032.1">
    <property type="nucleotide sequence ID" value="NZ_CP089929.1"/>
</dbReference>
<gene>
    <name evidence="2" type="ORF">LVJ94_51895</name>
</gene>
<evidence type="ECO:0008006" key="4">
    <source>
        <dbReference type="Google" id="ProtNLM"/>
    </source>
</evidence>
<keyword evidence="1" id="KW-0732">Signal</keyword>
<keyword evidence="3" id="KW-1185">Reference proteome</keyword>
<organism evidence="2 3">
    <name type="scientific">Pendulispora rubella</name>
    <dbReference type="NCBI Taxonomy" id="2741070"/>
    <lineage>
        <taxon>Bacteria</taxon>
        <taxon>Pseudomonadati</taxon>
        <taxon>Myxococcota</taxon>
        <taxon>Myxococcia</taxon>
        <taxon>Myxococcales</taxon>
        <taxon>Sorangiineae</taxon>
        <taxon>Pendulisporaceae</taxon>
        <taxon>Pendulispora</taxon>
    </lineage>
</organism>
<name>A0ABZ2L3G4_9BACT</name>
<protein>
    <recommendedName>
        <fullName evidence="4">Secreted protein</fullName>
    </recommendedName>
</protein>
<evidence type="ECO:0000313" key="2">
    <source>
        <dbReference type="EMBL" id="WXB05388.1"/>
    </source>
</evidence>
<dbReference type="Proteomes" id="UP001374803">
    <property type="component" value="Chromosome"/>
</dbReference>
<feature type="chain" id="PRO_5045977851" description="Secreted protein" evidence="1">
    <location>
        <begin position="28"/>
        <end position="481"/>
    </location>
</feature>
<accession>A0ABZ2L3G4</accession>
<reference evidence="2" key="1">
    <citation type="submission" date="2021-12" db="EMBL/GenBank/DDBJ databases">
        <title>Discovery of the Pendulisporaceae a myxobacterial family with distinct sporulation behavior and unique specialized metabolism.</title>
        <authorList>
            <person name="Garcia R."/>
            <person name="Popoff A."/>
            <person name="Bader C.D."/>
            <person name="Loehr J."/>
            <person name="Walesch S."/>
            <person name="Walt C."/>
            <person name="Boldt J."/>
            <person name="Bunk B."/>
            <person name="Haeckl F.J.F.P.J."/>
            <person name="Gunesch A.P."/>
            <person name="Birkelbach J."/>
            <person name="Nuebel U."/>
            <person name="Pietschmann T."/>
            <person name="Bach T."/>
            <person name="Mueller R."/>
        </authorList>
    </citation>
    <scope>NUCLEOTIDE SEQUENCE</scope>
    <source>
        <strain evidence="2">MSr11367</strain>
    </source>
</reference>
<evidence type="ECO:0000256" key="1">
    <source>
        <dbReference type="SAM" id="SignalP"/>
    </source>
</evidence>
<sequence>MRWLVRTLAACAVVPFLACSDSEPAPAPPPEPVDIAPFAEGDWHAGVALRRVGTAYQEKVQRLVALPSGGVAVVRFSKAARNQLDATSIVETFDSAGARLASLAVPEKTAVVDLTVHPSGELTLVEARMGEKWGYGQVWLRRLAPDLRVLAEAPLRDRPSEHERLLYRFARQPNGGLEVIDKVETMTVPEDGIVPTWYGAWHNGHFLLAPQGEDIVLSAWSYGTKVYALGADLGVRWSRQVMPEHSWMTTGSPSEGLVVDRAGGVTVAVPIDAETVQAYDRHFGRAPVVWSGSKFQTLVTRIAPDGRESTARIFGHTENGHWSAAGIGVHGDDVILCGSLRMGDKFKEPNHTMEWDLGWFRGNMTDGTVEAHVIDLQRDDLANACKVDADGNIVFAGVNDFVQVDTNSWVQFGQAFLYAIDSGGNEISRHILRGPRHTGIEAFDGNVQGKVYFGGSYDGPITHTPDTEWAYKAMLGVVSIR</sequence>
<feature type="signal peptide" evidence="1">
    <location>
        <begin position="1"/>
        <end position="27"/>
    </location>
</feature>
<dbReference type="EMBL" id="CP089983">
    <property type="protein sequence ID" value="WXB05388.1"/>
    <property type="molecule type" value="Genomic_DNA"/>
</dbReference>
<proteinExistence type="predicted"/>